<organism evidence="1 2">
    <name type="scientific">Imbroritus primus</name>
    <dbReference type="NCBI Taxonomy" id="3058603"/>
    <lineage>
        <taxon>Bacteria</taxon>
        <taxon>Pseudomonadati</taxon>
        <taxon>Pseudomonadota</taxon>
        <taxon>Betaproteobacteria</taxon>
        <taxon>Burkholderiales</taxon>
        <taxon>Burkholderiaceae</taxon>
        <taxon>Imbroritus</taxon>
    </lineage>
</organism>
<accession>A0ACD3SP52</accession>
<evidence type="ECO:0000313" key="1">
    <source>
        <dbReference type="EMBL" id="TMS57966.1"/>
    </source>
</evidence>
<proteinExistence type="predicted"/>
<reference evidence="1" key="1">
    <citation type="submission" date="2019-05" db="EMBL/GenBank/DDBJ databases">
        <title>Revised genome assembly of Burkholderiaceae (previously Ralstonia) sp. PBA.</title>
        <authorList>
            <person name="Gan H.M."/>
        </authorList>
    </citation>
    <scope>NUCLEOTIDE SEQUENCE</scope>
    <source>
        <strain evidence="1">PBA</strain>
    </source>
</reference>
<evidence type="ECO:0000313" key="2">
    <source>
        <dbReference type="Proteomes" id="UP000004277"/>
    </source>
</evidence>
<protein>
    <submittedName>
        <fullName evidence="1">OmpW family protein</fullName>
    </submittedName>
</protein>
<dbReference type="EMBL" id="AKCV02000017">
    <property type="protein sequence ID" value="TMS57966.1"/>
    <property type="molecule type" value="Genomic_DNA"/>
</dbReference>
<gene>
    <name evidence="1" type="ORF">MW7_010165</name>
</gene>
<sequence length="205" mass="22031">MKNTIAIALAALGLLSAAGAAHADESPWMVRARAVYLDFHNGQADGLPLGGTTRVDAKSRWIPEVDISYFFTPNIAAELVLTTPQSIDIHVGGAKEGKIRALPPSLLVQYHFTQFGSFKPYLGAGVNYTLFSKRSNILNGAASVDRSSVGFVAQAGFDYMIDKHWGVNVDVKYVQMNTDVRVGGAKVGKIDLNPVTAGIGVTYRF</sequence>
<dbReference type="Proteomes" id="UP000004277">
    <property type="component" value="Unassembled WGS sequence"/>
</dbReference>
<comment type="caution">
    <text evidence="1">The sequence shown here is derived from an EMBL/GenBank/DDBJ whole genome shotgun (WGS) entry which is preliminary data.</text>
</comment>
<keyword evidence="2" id="KW-1185">Reference proteome</keyword>
<name>A0ACD3SP52_9BURK</name>